<evidence type="ECO:0000313" key="6">
    <source>
        <dbReference type="Proteomes" id="UP001623330"/>
    </source>
</evidence>
<name>A0ABR4P161_9SACH</name>
<sequence length="453" mass="51869">MSMNTWPLINPFHWGYNGTVSHVTNDDGTVKLSLKNGEESLQFEEFLNKYVPDLANDAKFQLHPTLFTGIMQTLYLGAADYSKEFQVFYGREIVKFSDNGVCTVDYVMNEWEKEYELNNTTKRYNVEKFKHDEAETHPNEWPRLQPRTRYLRENELEDVRNDHKPLVLVLHGLAGGSHEPVIRSLTQHLSKIGNNKFQVAVLNTRGCARSKITTRNLFTAFHTQDIREFLQRVRAKHPNKKLYAVGFSFGATMLANYLGEEGDKTPLSAACTLSNPWDMVMSSVKTSNDWWSKNLFSYNITQFLVRTVKVNMGELEVPNGSAPEHVPTLKNPSYYRFTKENLEKAKNFKTIADFDDTYTAPCLGFSSAMDYYKSASSINRIANVKIPLLSINARDDPVVGPEGVPFDLMKQNPNVVHCETDIGGHLAYIGKDWKPWVTKEIAQYFNVFDERVQ</sequence>
<dbReference type="InterPro" id="IPR029058">
    <property type="entry name" value="AB_hydrolase_fold"/>
</dbReference>
<dbReference type="Pfam" id="PF00561">
    <property type="entry name" value="Abhydrolase_1"/>
    <property type="match status" value="1"/>
</dbReference>
<evidence type="ECO:0000259" key="4">
    <source>
        <dbReference type="Pfam" id="PF00561"/>
    </source>
</evidence>
<dbReference type="EMBL" id="JBEVYD010000001">
    <property type="protein sequence ID" value="KAL3235321.1"/>
    <property type="molecule type" value="Genomic_DNA"/>
</dbReference>
<dbReference type="PANTHER" id="PTHR10794:SF44">
    <property type="entry name" value="MEDIUM-CHAIN FATTY ACID ETHYL ESTER SYNTHASE_ESTERASE 1-RELATED"/>
    <property type="match status" value="1"/>
</dbReference>
<dbReference type="PANTHER" id="PTHR10794">
    <property type="entry name" value="ABHYDROLASE DOMAIN-CONTAINING PROTEIN"/>
    <property type="match status" value="1"/>
</dbReference>
<dbReference type="Proteomes" id="UP001623330">
    <property type="component" value="Unassembled WGS sequence"/>
</dbReference>
<dbReference type="InterPro" id="IPR000073">
    <property type="entry name" value="AB_hydrolase_1"/>
</dbReference>
<dbReference type="InterPro" id="IPR050960">
    <property type="entry name" value="AB_hydrolase_4_sf"/>
</dbReference>
<evidence type="ECO:0000256" key="3">
    <source>
        <dbReference type="ARBA" id="ARBA00022801"/>
    </source>
</evidence>
<dbReference type="SUPFAM" id="SSF53474">
    <property type="entry name" value="alpha/beta-Hydrolases"/>
    <property type="match status" value="1"/>
</dbReference>
<dbReference type="Gene3D" id="3.40.50.1820">
    <property type="entry name" value="alpha/beta hydrolase"/>
    <property type="match status" value="1"/>
</dbReference>
<proteinExistence type="inferred from homology"/>
<evidence type="ECO:0000313" key="5">
    <source>
        <dbReference type="EMBL" id="KAL3235321.1"/>
    </source>
</evidence>
<keyword evidence="2" id="KW-0719">Serine esterase</keyword>
<feature type="domain" description="AB hydrolase-1" evidence="4">
    <location>
        <begin position="165"/>
        <end position="431"/>
    </location>
</feature>
<keyword evidence="3" id="KW-0378">Hydrolase</keyword>
<dbReference type="InterPro" id="IPR012020">
    <property type="entry name" value="ABHD4"/>
</dbReference>
<dbReference type="PIRSF" id="PIRSF005211">
    <property type="entry name" value="Ab_hydro_YheT"/>
    <property type="match status" value="1"/>
</dbReference>
<protein>
    <submittedName>
        <fullName evidence="5">Medium-chain fatty acid ethyl ester synthase/esterase 2</fullName>
    </submittedName>
</protein>
<organism evidence="5 6">
    <name type="scientific">Nakaseomyces bracarensis</name>
    <dbReference type="NCBI Taxonomy" id="273131"/>
    <lineage>
        <taxon>Eukaryota</taxon>
        <taxon>Fungi</taxon>
        <taxon>Dikarya</taxon>
        <taxon>Ascomycota</taxon>
        <taxon>Saccharomycotina</taxon>
        <taxon>Saccharomycetes</taxon>
        <taxon>Saccharomycetales</taxon>
        <taxon>Saccharomycetaceae</taxon>
        <taxon>Nakaseomyces</taxon>
    </lineage>
</organism>
<dbReference type="PROSITE" id="PS01133">
    <property type="entry name" value="UPF0017"/>
    <property type="match status" value="1"/>
</dbReference>
<accession>A0ABR4P161</accession>
<reference evidence="5 6" key="1">
    <citation type="submission" date="2024-05" db="EMBL/GenBank/DDBJ databases">
        <title>Long read based assembly of the Candida bracarensis genome reveals expanded adhesin content.</title>
        <authorList>
            <person name="Marcet-Houben M."/>
            <person name="Ksiezopolska E."/>
            <person name="Gabaldon T."/>
        </authorList>
    </citation>
    <scope>NUCLEOTIDE SEQUENCE [LARGE SCALE GENOMIC DNA]</scope>
    <source>
        <strain evidence="5 6">CBM6</strain>
    </source>
</reference>
<evidence type="ECO:0000256" key="2">
    <source>
        <dbReference type="ARBA" id="ARBA00022487"/>
    </source>
</evidence>
<comment type="caution">
    <text evidence="5">The sequence shown here is derived from an EMBL/GenBank/DDBJ whole genome shotgun (WGS) entry which is preliminary data.</text>
</comment>
<gene>
    <name evidence="5" type="ORF">RNJ44_00080</name>
</gene>
<evidence type="ECO:0000256" key="1">
    <source>
        <dbReference type="ARBA" id="ARBA00010884"/>
    </source>
</evidence>
<comment type="similarity">
    <text evidence="1">Belongs to the AB hydrolase superfamily. AB hydrolase 4 family.</text>
</comment>
<dbReference type="InterPro" id="IPR000952">
    <property type="entry name" value="AB_hydrolase_4_CS"/>
</dbReference>
<keyword evidence="6" id="KW-1185">Reference proteome</keyword>